<keyword evidence="2" id="KW-1185">Reference proteome</keyword>
<name>A0A1Q9JIV8_9FIRM</name>
<dbReference type="SUPFAM" id="SSF81891">
    <property type="entry name" value="Poly A polymerase C-terminal region-like"/>
    <property type="match status" value="1"/>
</dbReference>
<organism evidence="1 2">
    <name type="scientific">Hornefia porci</name>
    <dbReference type="NCBI Taxonomy" id="2652292"/>
    <lineage>
        <taxon>Bacteria</taxon>
        <taxon>Bacillati</taxon>
        <taxon>Bacillota</taxon>
        <taxon>Clostridia</taxon>
        <taxon>Peptostreptococcales</taxon>
        <taxon>Anaerovoracaceae</taxon>
        <taxon>Hornefia</taxon>
    </lineage>
</organism>
<dbReference type="STRING" id="1261640.BHK98_08765"/>
<dbReference type="Gene3D" id="1.10.3090.10">
    <property type="entry name" value="cca-adding enzyme, domain 2"/>
    <property type="match status" value="1"/>
</dbReference>
<comment type="caution">
    <text evidence="1">The sequence shown here is derived from an EMBL/GenBank/DDBJ whole genome shotgun (WGS) entry which is preliminary data.</text>
</comment>
<dbReference type="OrthoDB" id="1764528at2"/>
<evidence type="ECO:0000313" key="2">
    <source>
        <dbReference type="Proteomes" id="UP000187404"/>
    </source>
</evidence>
<accession>A0A1Q9JIV8</accession>
<proteinExistence type="predicted"/>
<evidence type="ECO:0000313" key="1">
    <source>
        <dbReference type="EMBL" id="OLR56148.1"/>
    </source>
</evidence>
<dbReference type="RefSeq" id="WP_075713482.1">
    <property type="nucleotide sequence ID" value="NZ_MJIE01000001.1"/>
</dbReference>
<dbReference type="AlphaFoldDB" id="A0A1Q9JIV8"/>
<reference evidence="1 2" key="1">
    <citation type="journal article" date="2016" name="Appl. Environ. Microbiol.">
        <title>Function and Phylogeny of Bacterial Butyryl Coenzyme A:Acetate Transferases and Their Diversity in the Proximal Colon of Swine.</title>
        <authorList>
            <person name="Trachsel J."/>
            <person name="Bayles D.O."/>
            <person name="Looft T."/>
            <person name="Levine U.Y."/>
            <person name="Allen H.K."/>
        </authorList>
    </citation>
    <scope>NUCLEOTIDE SEQUENCE [LARGE SCALE GENOMIC DNA]</scope>
    <source>
        <strain evidence="1 2">68-3-10</strain>
    </source>
</reference>
<protein>
    <submittedName>
        <fullName evidence="1">Uncharacterized protein</fullName>
    </submittedName>
</protein>
<gene>
    <name evidence="1" type="ORF">BHK98_08765</name>
</gene>
<dbReference type="EMBL" id="MJIE01000001">
    <property type="protein sequence ID" value="OLR56148.1"/>
    <property type="molecule type" value="Genomic_DNA"/>
</dbReference>
<dbReference type="Proteomes" id="UP000187404">
    <property type="component" value="Unassembled WGS sequence"/>
</dbReference>
<sequence length="294" mass="35128">MSSSELTRSEMRRAMADPVVFQALSSRDMLTVMVRDIERNGYIQKENYNTWMKRNDRDHVTQEERFDQILYLLQSTAPGKSMKAFADTGLLEFCLPKCFPVKRVVKRRDLQDMTENFRRAGKTLTIRLAVFFYPFDIYAVEDTMKESRIDEEMIQWIVGALKDIGDYLLIRENAYLKRFIYENGWEYFHFVNEFAKTMKDVYDFPEYKALSKDSILSDIRVRNEPIFPKDLVVDEEDLINSSIPESDCVEIMEALTEHCHSNPRDNDYQKLIKLAKKYHKRKFSRMMRRIHWIR</sequence>